<keyword evidence="2 5" id="KW-0812">Transmembrane</keyword>
<evidence type="ECO:0000259" key="6">
    <source>
        <dbReference type="PROSITE" id="PS51469"/>
    </source>
</evidence>
<evidence type="ECO:0000256" key="5">
    <source>
        <dbReference type="SAM" id="Phobius"/>
    </source>
</evidence>
<dbReference type="STRING" id="1611254.A0A2G5VP17"/>
<evidence type="ECO:0000256" key="4">
    <source>
        <dbReference type="ARBA" id="ARBA00023136"/>
    </source>
</evidence>
<evidence type="ECO:0000313" key="7">
    <source>
        <dbReference type="EMBL" id="PIC53565.1"/>
    </source>
</evidence>
<organism evidence="7 8">
    <name type="scientific">Caenorhabditis nigoni</name>
    <dbReference type="NCBI Taxonomy" id="1611254"/>
    <lineage>
        <taxon>Eukaryota</taxon>
        <taxon>Metazoa</taxon>
        <taxon>Ecdysozoa</taxon>
        <taxon>Nematoda</taxon>
        <taxon>Chromadorea</taxon>
        <taxon>Rhabditida</taxon>
        <taxon>Rhabditina</taxon>
        <taxon>Rhabditomorpha</taxon>
        <taxon>Rhabditoidea</taxon>
        <taxon>Rhabditidae</taxon>
        <taxon>Peloderinae</taxon>
        <taxon>Caenorhabditis</taxon>
    </lineage>
</organism>
<dbReference type="OrthoDB" id="342281at2759"/>
<comment type="subcellular location">
    <subcellularLocation>
        <location evidence="1">Membrane</location>
    </subcellularLocation>
</comment>
<comment type="caution">
    <text evidence="7">The sequence shown here is derived from an EMBL/GenBank/DDBJ whole genome shotgun (WGS) entry which is preliminary data.</text>
</comment>
<dbReference type="InterPro" id="IPR045119">
    <property type="entry name" value="SUN1-5"/>
</dbReference>
<dbReference type="PANTHER" id="PTHR12911">
    <property type="entry name" value="SAD1/UNC-84-LIKE PROTEIN-RELATED"/>
    <property type="match status" value="1"/>
</dbReference>
<keyword evidence="8" id="KW-1185">Reference proteome</keyword>
<keyword evidence="3 5" id="KW-1133">Transmembrane helix</keyword>
<protein>
    <recommendedName>
        <fullName evidence="6">SUN domain-containing protein</fullName>
    </recommendedName>
</protein>
<dbReference type="PROSITE" id="PS51469">
    <property type="entry name" value="SUN"/>
    <property type="match status" value="1"/>
</dbReference>
<accession>A0A2G5VP17</accession>
<evidence type="ECO:0000256" key="1">
    <source>
        <dbReference type="ARBA" id="ARBA00004370"/>
    </source>
</evidence>
<keyword evidence="4 5" id="KW-0472">Membrane</keyword>
<sequence>MVLPFHKTSEKPIDDKKIPFVIKEPNSKKQIIWYHWFNVRFCQYMILEILLIINLILIFSRLQTISNQNNQVMVSSMKSQMSILERKLVSGKLIENTKPLEQAIFDVLKNMEMEPTDYLKPSKTEELITPPPLNLSNNIFTINNHQILCVCPFVPPPTGGGNRLVSNIPKKGLILNAADYLRGASVDNAHSSSSNLNPIIGYDQTNLVLLDRPQPPTHKAWCSNEHNPVLTINLAKYIKPISVSYQHSKWTHHIPNSAPRTYDVVACHDFYCQNWKPLVSNCEYSSQSSGTEQFCNISSHLNVPIIGKVQFRFKENYGDSQMTCAHLVRVYGETDKPVEIQKTKNLESQEICTDLKWYYENSYIKYNWVKKNCSILYENDCCSDCPECCDECLISDYNWETCVLTVLVTIVGFAYLLIFAIIIAMCCVCLTGNTGCSFLNYWDALLFS</sequence>
<dbReference type="Pfam" id="PF07738">
    <property type="entry name" value="Sad1_UNC"/>
    <property type="match status" value="1"/>
</dbReference>
<feature type="transmembrane region" description="Helical" evidence="5">
    <location>
        <begin position="403"/>
        <end position="430"/>
    </location>
</feature>
<name>A0A2G5VP17_9PELO</name>
<dbReference type="PANTHER" id="PTHR12911:SF2">
    <property type="entry name" value="SUN DOMAIN-CONTAINING PROTEIN 1"/>
    <property type="match status" value="1"/>
</dbReference>
<dbReference type="Proteomes" id="UP000230233">
    <property type="component" value="Chromosome I"/>
</dbReference>
<dbReference type="GO" id="GO:0043495">
    <property type="term" value="F:protein-membrane adaptor activity"/>
    <property type="evidence" value="ECO:0007669"/>
    <property type="project" value="TreeGrafter"/>
</dbReference>
<gene>
    <name evidence="7" type="primary">Cnig_chr_I.g322</name>
    <name evidence="7" type="ORF">B9Z55_000322</name>
</gene>
<proteinExistence type="predicted"/>
<dbReference type="EMBL" id="PDUG01000001">
    <property type="protein sequence ID" value="PIC53565.1"/>
    <property type="molecule type" value="Genomic_DNA"/>
</dbReference>
<evidence type="ECO:0000256" key="3">
    <source>
        <dbReference type="ARBA" id="ARBA00022989"/>
    </source>
</evidence>
<dbReference type="GO" id="GO:0034993">
    <property type="term" value="C:meiotic nuclear membrane microtubule tethering complex"/>
    <property type="evidence" value="ECO:0007669"/>
    <property type="project" value="TreeGrafter"/>
</dbReference>
<feature type="transmembrane region" description="Helical" evidence="5">
    <location>
        <begin position="37"/>
        <end position="59"/>
    </location>
</feature>
<reference evidence="8" key="1">
    <citation type="submission" date="2017-10" db="EMBL/GenBank/DDBJ databases">
        <title>Rapid genome shrinkage in a self-fertile nematode reveals novel sperm competition proteins.</title>
        <authorList>
            <person name="Yin D."/>
            <person name="Schwarz E.M."/>
            <person name="Thomas C.G."/>
            <person name="Felde R.L."/>
            <person name="Korf I.F."/>
            <person name="Cutter A.D."/>
            <person name="Schartner C.M."/>
            <person name="Ralston E.J."/>
            <person name="Meyer B.J."/>
            <person name="Haag E.S."/>
        </authorList>
    </citation>
    <scope>NUCLEOTIDE SEQUENCE [LARGE SCALE GENOMIC DNA]</scope>
    <source>
        <strain evidence="8">JU1422</strain>
    </source>
</reference>
<evidence type="ECO:0000313" key="8">
    <source>
        <dbReference type="Proteomes" id="UP000230233"/>
    </source>
</evidence>
<dbReference type="InterPro" id="IPR012919">
    <property type="entry name" value="SUN_dom"/>
</dbReference>
<evidence type="ECO:0000256" key="2">
    <source>
        <dbReference type="ARBA" id="ARBA00022692"/>
    </source>
</evidence>
<dbReference type="Gene3D" id="2.60.120.260">
    <property type="entry name" value="Galactose-binding domain-like"/>
    <property type="match status" value="1"/>
</dbReference>
<dbReference type="FunFam" id="2.60.120.260:FF:000158">
    <property type="entry name" value="Protein CBG16940"/>
    <property type="match status" value="1"/>
</dbReference>
<feature type="domain" description="SUN" evidence="6">
    <location>
        <begin position="176"/>
        <end position="335"/>
    </location>
</feature>
<dbReference type="AlphaFoldDB" id="A0A2G5VP17"/>